<keyword evidence="3" id="KW-1185">Reference proteome</keyword>
<dbReference type="PANTHER" id="PTHR36318:SF3">
    <property type="entry name" value="OS06G0581300 PROTEIN"/>
    <property type="match status" value="1"/>
</dbReference>
<dbReference type="AlphaFoldDB" id="A0AAV9BZE2"/>
<evidence type="ECO:0000313" key="3">
    <source>
        <dbReference type="Proteomes" id="UP001180020"/>
    </source>
</evidence>
<feature type="transmembrane region" description="Helical" evidence="1">
    <location>
        <begin position="160"/>
        <end position="183"/>
    </location>
</feature>
<comment type="caution">
    <text evidence="2">The sequence shown here is derived from an EMBL/GenBank/DDBJ whole genome shotgun (WGS) entry which is preliminary data.</text>
</comment>
<evidence type="ECO:0000313" key="2">
    <source>
        <dbReference type="EMBL" id="KAK1281739.1"/>
    </source>
</evidence>
<dbReference type="PANTHER" id="PTHR36318">
    <property type="entry name" value="OS06G0581300 PROTEIN"/>
    <property type="match status" value="1"/>
</dbReference>
<reference evidence="2" key="1">
    <citation type="journal article" date="2023" name="Nat. Commun.">
        <title>Diploid and tetraploid genomes of Acorus and the evolution of monocots.</title>
        <authorList>
            <person name="Ma L."/>
            <person name="Liu K.W."/>
            <person name="Li Z."/>
            <person name="Hsiao Y.Y."/>
            <person name="Qi Y."/>
            <person name="Fu T."/>
            <person name="Tang G.D."/>
            <person name="Zhang D."/>
            <person name="Sun W.H."/>
            <person name="Liu D.K."/>
            <person name="Li Y."/>
            <person name="Chen G.Z."/>
            <person name="Liu X.D."/>
            <person name="Liao X.Y."/>
            <person name="Jiang Y.T."/>
            <person name="Yu X."/>
            <person name="Hao Y."/>
            <person name="Huang J."/>
            <person name="Zhao X.W."/>
            <person name="Ke S."/>
            <person name="Chen Y.Y."/>
            <person name="Wu W.L."/>
            <person name="Hsu J.L."/>
            <person name="Lin Y.F."/>
            <person name="Huang M.D."/>
            <person name="Li C.Y."/>
            <person name="Huang L."/>
            <person name="Wang Z.W."/>
            <person name="Zhao X."/>
            <person name="Zhong W.Y."/>
            <person name="Peng D.H."/>
            <person name="Ahmad S."/>
            <person name="Lan S."/>
            <person name="Zhang J.S."/>
            <person name="Tsai W.C."/>
            <person name="Van de Peer Y."/>
            <person name="Liu Z.J."/>
        </authorList>
    </citation>
    <scope>NUCLEOTIDE SEQUENCE</scope>
    <source>
        <strain evidence="2">CP</strain>
    </source>
</reference>
<dbReference type="Pfam" id="PF07343">
    <property type="entry name" value="DUF1475"/>
    <property type="match status" value="1"/>
</dbReference>
<dbReference type="Proteomes" id="UP001180020">
    <property type="component" value="Unassembled WGS sequence"/>
</dbReference>
<feature type="transmembrane region" description="Helical" evidence="1">
    <location>
        <begin position="40"/>
        <end position="64"/>
    </location>
</feature>
<gene>
    <name evidence="2" type="ORF">QJS10_CPB22g00815</name>
</gene>
<reference evidence="2" key="2">
    <citation type="submission" date="2023-06" db="EMBL/GenBank/DDBJ databases">
        <authorList>
            <person name="Ma L."/>
            <person name="Liu K.-W."/>
            <person name="Li Z."/>
            <person name="Hsiao Y.-Y."/>
            <person name="Qi Y."/>
            <person name="Fu T."/>
            <person name="Tang G."/>
            <person name="Zhang D."/>
            <person name="Sun W.-H."/>
            <person name="Liu D.-K."/>
            <person name="Li Y."/>
            <person name="Chen G.-Z."/>
            <person name="Liu X.-D."/>
            <person name="Liao X.-Y."/>
            <person name="Jiang Y.-T."/>
            <person name="Yu X."/>
            <person name="Hao Y."/>
            <person name="Huang J."/>
            <person name="Zhao X.-W."/>
            <person name="Ke S."/>
            <person name="Chen Y.-Y."/>
            <person name="Wu W.-L."/>
            <person name="Hsu J.-L."/>
            <person name="Lin Y.-F."/>
            <person name="Huang M.-D."/>
            <person name="Li C.-Y."/>
            <person name="Huang L."/>
            <person name="Wang Z.-W."/>
            <person name="Zhao X."/>
            <person name="Zhong W.-Y."/>
            <person name="Peng D.-H."/>
            <person name="Ahmad S."/>
            <person name="Lan S."/>
            <person name="Zhang J.-S."/>
            <person name="Tsai W.-C."/>
            <person name="Van De Peer Y."/>
            <person name="Liu Z.-J."/>
        </authorList>
    </citation>
    <scope>NUCLEOTIDE SEQUENCE</scope>
    <source>
        <strain evidence="2">CP</strain>
        <tissue evidence="2">Leaves</tissue>
    </source>
</reference>
<keyword evidence="1" id="KW-0472">Membrane</keyword>
<organism evidence="2 3">
    <name type="scientific">Acorus calamus</name>
    <name type="common">Sweet flag</name>
    <dbReference type="NCBI Taxonomy" id="4465"/>
    <lineage>
        <taxon>Eukaryota</taxon>
        <taxon>Viridiplantae</taxon>
        <taxon>Streptophyta</taxon>
        <taxon>Embryophyta</taxon>
        <taxon>Tracheophyta</taxon>
        <taxon>Spermatophyta</taxon>
        <taxon>Magnoliopsida</taxon>
        <taxon>Liliopsida</taxon>
        <taxon>Acoraceae</taxon>
        <taxon>Acorus</taxon>
    </lineage>
</organism>
<keyword evidence="1" id="KW-1133">Transmembrane helix</keyword>
<feature type="transmembrane region" description="Helical" evidence="1">
    <location>
        <begin position="70"/>
        <end position="93"/>
    </location>
</feature>
<name>A0AAV9BZE2_ACOCL</name>
<feature type="transmembrane region" description="Helical" evidence="1">
    <location>
        <begin position="126"/>
        <end position="148"/>
    </location>
</feature>
<keyword evidence="1" id="KW-0812">Transmembrane</keyword>
<proteinExistence type="predicted"/>
<sequence>MAAPTVVAARALFISLGLLMSATLIYTICTDGSPFRRELLTPWMVATLVDFYINVFAIAVWVAYKEQTWITALLWIVMLVCLGSITTCAYIVVQLFHLSSNDPVQDSLLRDTDRVDRKLKIRCSVVMGRILFSVLGCLMFAILVYTLITDGSPFRKEILTPWMNATLVDFYINVIALSVWVALKEPTWMSALFWIVLLWCGGSVMTCVYIVIRLCQLSPDDPPYLVLLDSQRKQEACTDEIKTHTADHPLMLMTEVKKPTQTKD</sequence>
<accession>A0AAV9BZE2</accession>
<evidence type="ECO:0008006" key="4">
    <source>
        <dbReference type="Google" id="ProtNLM"/>
    </source>
</evidence>
<dbReference type="EMBL" id="JAUJYO010000022">
    <property type="protein sequence ID" value="KAK1281739.1"/>
    <property type="molecule type" value="Genomic_DNA"/>
</dbReference>
<dbReference type="InterPro" id="IPR009943">
    <property type="entry name" value="DUF1475"/>
</dbReference>
<evidence type="ECO:0000256" key="1">
    <source>
        <dbReference type="SAM" id="Phobius"/>
    </source>
</evidence>
<protein>
    <recommendedName>
        <fullName evidence="4">Transmembrane protein</fullName>
    </recommendedName>
</protein>
<feature type="transmembrane region" description="Helical" evidence="1">
    <location>
        <begin position="6"/>
        <end position="28"/>
    </location>
</feature>
<feature type="transmembrane region" description="Helical" evidence="1">
    <location>
        <begin position="190"/>
        <end position="212"/>
    </location>
</feature>